<dbReference type="Proteomes" id="UP000095285">
    <property type="component" value="Unassembled WGS sequence"/>
</dbReference>
<accession>A0A1I7VL23</accession>
<reference evidence="2" key="2">
    <citation type="submission" date="2016-11" db="UniProtKB">
        <authorList>
            <consortium name="WormBaseParasite"/>
        </authorList>
    </citation>
    <scope>IDENTIFICATION</scope>
</reference>
<keyword evidence="1" id="KW-1185">Reference proteome</keyword>
<organism evidence="1 2">
    <name type="scientific">Loa loa</name>
    <name type="common">Eye worm</name>
    <name type="synonym">Filaria loa</name>
    <dbReference type="NCBI Taxonomy" id="7209"/>
    <lineage>
        <taxon>Eukaryota</taxon>
        <taxon>Metazoa</taxon>
        <taxon>Ecdysozoa</taxon>
        <taxon>Nematoda</taxon>
        <taxon>Chromadorea</taxon>
        <taxon>Rhabditida</taxon>
        <taxon>Spirurina</taxon>
        <taxon>Spiruromorpha</taxon>
        <taxon>Filarioidea</taxon>
        <taxon>Onchocercidae</taxon>
        <taxon>Loa</taxon>
    </lineage>
</organism>
<evidence type="ECO:0000313" key="2">
    <source>
        <dbReference type="WBParaSite" id="EN70_3722"/>
    </source>
</evidence>
<protein>
    <submittedName>
        <fullName evidence="2">Uncharacterized protein</fullName>
    </submittedName>
</protein>
<evidence type="ECO:0000313" key="1">
    <source>
        <dbReference type="Proteomes" id="UP000095285"/>
    </source>
</evidence>
<sequence length="66" mass="7844">MFCHLQHRYSTVLSTELTDENQWITYPSSDALTQKQRRVEMANTRKKSTLLKAQTRQRPLCQARTF</sequence>
<name>A0A1I7VL23_LOALO</name>
<dbReference type="AlphaFoldDB" id="A0A1I7VL23"/>
<reference evidence="1" key="1">
    <citation type="submission" date="2012-04" db="EMBL/GenBank/DDBJ databases">
        <title>The Genome Sequence of Loa loa.</title>
        <authorList>
            <consortium name="The Broad Institute Genome Sequencing Platform"/>
            <consortium name="Broad Institute Genome Sequencing Center for Infectious Disease"/>
            <person name="Nutman T.B."/>
            <person name="Fink D.L."/>
            <person name="Russ C."/>
            <person name="Young S."/>
            <person name="Zeng Q."/>
            <person name="Gargeya S."/>
            <person name="Alvarado L."/>
            <person name="Berlin A."/>
            <person name="Chapman S.B."/>
            <person name="Chen Z."/>
            <person name="Freedman E."/>
            <person name="Gellesch M."/>
            <person name="Goldberg J."/>
            <person name="Griggs A."/>
            <person name="Gujja S."/>
            <person name="Heilman E.R."/>
            <person name="Heiman D."/>
            <person name="Howarth C."/>
            <person name="Mehta T."/>
            <person name="Neiman D."/>
            <person name="Pearson M."/>
            <person name="Roberts A."/>
            <person name="Saif S."/>
            <person name="Shea T."/>
            <person name="Shenoy N."/>
            <person name="Sisk P."/>
            <person name="Stolte C."/>
            <person name="Sykes S."/>
            <person name="White J."/>
            <person name="Yandava C."/>
            <person name="Haas B."/>
            <person name="Henn M.R."/>
            <person name="Nusbaum C."/>
            <person name="Birren B."/>
        </authorList>
    </citation>
    <scope>NUCLEOTIDE SEQUENCE [LARGE SCALE GENOMIC DNA]</scope>
</reference>
<dbReference type="WBParaSite" id="EN70_3722">
    <property type="protein sequence ID" value="EN70_3722"/>
    <property type="gene ID" value="EN70_3722"/>
</dbReference>
<proteinExistence type="predicted"/>